<sequence>MIFPFFKKTKEKKRGPVLKVDLHSHFIPGIDDGSQSMEESLSLLKGMEALGYEKVITTPHIMIDVYRNTPQIIKEGLVSLREAAKGEGIKIEIEAAAEYYLDEGFYDQLHSDEVMSIDGKYLLFETSYVTKPLQVEEMIFEISAAGYIPLMAHPERYRYVSDPLKEYGRFKELGVLFQLDLNSLGGHYGKDAKKKAEILSKHGMIDFLGSDIHHLKQTKFLDDVFMSEAYAKVWENNTILNHTLGA</sequence>
<evidence type="ECO:0000256" key="1">
    <source>
        <dbReference type="ARBA" id="ARBA00005750"/>
    </source>
</evidence>
<dbReference type="Gene3D" id="3.20.20.140">
    <property type="entry name" value="Metal-dependent hydrolases"/>
    <property type="match status" value="1"/>
</dbReference>
<dbReference type="Proteomes" id="UP001169066">
    <property type="component" value="Unassembled WGS sequence"/>
</dbReference>
<protein>
    <recommendedName>
        <fullName evidence="2">protein-tyrosine-phosphatase</fullName>
        <ecNumber evidence="2">3.1.3.48</ecNumber>
    </recommendedName>
</protein>
<proteinExistence type="inferred from homology"/>
<dbReference type="PIRSF" id="PIRSF016557">
    <property type="entry name" value="Caps_synth_CpsB"/>
    <property type="match status" value="1"/>
</dbReference>
<evidence type="ECO:0000256" key="3">
    <source>
        <dbReference type="ARBA" id="ARBA00022801"/>
    </source>
</evidence>
<dbReference type="SUPFAM" id="SSF89550">
    <property type="entry name" value="PHP domain-like"/>
    <property type="match status" value="1"/>
</dbReference>
<dbReference type="PANTHER" id="PTHR39181:SF1">
    <property type="entry name" value="TYROSINE-PROTEIN PHOSPHATASE YWQE"/>
    <property type="match status" value="1"/>
</dbReference>
<dbReference type="EMBL" id="JAQIBC010000001">
    <property type="protein sequence ID" value="MDM5262622.1"/>
    <property type="molecule type" value="Genomic_DNA"/>
</dbReference>
<name>A0ABT7QNH8_9BACT</name>
<accession>A0ABT7QNH8</accession>
<dbReference type="PANTHER" id="PTHR39181">
    <property type="entry name" value="TYROSINE-PROTEIN PHOSPHATASE YWQE"/>
    <property type="match status" value="1"/>
</dbReference>
<comment type="catalytic activity">
    <reaction evidence="4">
        <text>O-phospho-L-tyrosyl-[protein] + H2O = L-tyrosyl-[protein] + phosphate</text>
        <dbReference type="Rhea" id="RHEA:10684"/>
        <dbReference type="Rhea" id="RHEA-COMP:10136"/>
        <dbReference type="Rhea" id="RHEA-COMP:20101"/>
        <dbReference type="ChEBI" id="CHEBI:15377"/>
        <dbReference type="ChEBI" id="CHEBI:43474"/>
        <dbReference type="ChEBI" id="CHEBI:46858"/>
        <dbReference type="ChEBI" id="CHEBI:61978"/>
        <dbReference type="EC" id="3.1.3.48"/>
    </reaction>
</comment>
<evidence type="ECO:0000313" key="6">
    <source>
        <dbReference type="Proteomes" id="UP001169066"/>
    </source>
</evidence>
<dbReference type="InterPro" id="IPR016195">
    <property type="entry name" value="Pol/histidinol_Pase-like"/>
</dbReference>
<keyword evidence="3" id="KW-0378">Hydrolase</keyword>
<dbReference type="Pfam" id="PF19567">
    <property type="entry name" value="CpsB_CapC"/>
    <property type="match status" value="1"/>
</dbReference>
<comment type="similarity">
    <text evidence="1">Belongs to the metallo-dependent hydrolases superfamily. CpsB/CapC family.</text>
</comment>
<comment type="caution">
    <text evidence="5">The sequence shown here is derived from an EMBL/GenBank/DDBJ whole genome shotgun (WGS) entry which is preliminary data.</text>
</comment>
<dbReference type="EC" id="3.1.3.48" evidence="2"/>
<organism evidence="5 6">
    <name type="scientific">Sulfurovum xiamenensis</name>
    <dbReference type="NCBI Taxonomy" id="3019066"/>
    <lineage>
        <taxon>Bacteria</taxon>
        <taxon>Pseudomonadati</taxon>
        <taxon>Campylobacterota</taxon>
        <taxon>Epsilonproteobacteria</taxon>
        <taxon>Campylobacterales</taxon>
        <taxon>Sulfurovaceae</taxon>
        <taxon>Sulfurovum</taxon>
    </lineage>
</organism>
<dbReference type="RefSeq" id="WP_289400794.1">
    <property type="nucleotide sequence ID" value="NZ_JAQIBC010000001.1"/>
</dbReference>
<evidence type="ECO:0000313" key="5">
    <source>
        <dbReference type="EMBL" id="MDM5262622.1"/>
    </source>
</evidence>
<evidence type="ECO:0000256" key="4">
    <source>
        <dbReference type="ARBA" id="ARBA00051722"/>
    </source>
</evidence>
<evidence type="ECO:0000256" key="2">
    <source>
        <dbReference type="ARBA" id="ARBA00013064"/>
    </source>
</evidence>
<gene>
    <name evidence="5" type="ORF">PF327_00195</name>
</gene>
<reference evidence="5" key="1">
    <citation type="submission" date="2023-01" db="EMBL/GenBank/DDBJ databases">
        <title>Sulfurovum sp. XTW-4 genome assembly.</title>
        <authorList>
            <person name="Wang J."/>
        </authorList>
    </citation>
    <scope>NUCLEOTIDE SEQUENCE</scope>
    <source>
        <strain evidence="5">XTW-4</strain>
    </source>
</reference>
<dbReference type="InterPro" id="IPR016667">
    <property type="entry name" value="Caps_polysacc_synth_CpsB/CapC"/>
</dbReference>
<keyword evidence="6" id="KW-1185">Reference proteome</keyword>